<organism evidence="1 2">
    <name type="scientific">Hyalomma asiaticum</name>
    <name type="common">Tick</name>
    <dbReference type="NCBI Taxonomy" id="266040"/>
    <lineage>
        <taxon>Eukaryota</taxon>
        <taxon>Metazoa</taxon>
        <taxon>Ecdysozoa</taxon>
        <taxon>Arthropoda</taxon>
        <taxon>Chelicerata</taxon>
        <taxon>Arachnida</taxon>
        <taxon>Acari</taxon>
        <taxon>Parasitiformes</taxon>
        <taxon>Ixodida</taxon>
        <taxon>Ixodoidea</taxon>
        <taxon>Ixodidae</taxon>
        <taxon>Hyalomminae</taxon>
        <taxon>Hyalomma</taxon>
    </lineage>
</organism>
<gene>
    <name evidence="1" type="ORF">HPB50_002177</name>
</gene>
<dbReference type="EMBL" id="CM023489">
    <property type="protein sequence ID" value="KAH6921538.1"/>
    <property type="molecule type" value="Genomic_DNA"/>
</dbReference>
<evidence type="ECO:0000313" key="2">
    <source>
        <dbReference type="Proteomes" id="UP000821845"/>
    </source>
</evidence>
<sequence>MKLISDWFHTNKLLLTPYCRFRLLPVAAEGHAISEALAHYTQPGSSPKAVHIFTESQQVIQTLQARSKIPAYYARRTLNYAAQLQQRSNRVRIHWIPGHTIIPGNGLVHQRALQHHSKEQLGNDSSKKTATPFQDDTHQANYTEQKCCAGES</sequence>
<dbReference type="Proteomes" id="UP000821845">
    <property type="component" value="Chromosome 9"/>
</dbReference>
<comment type="caution">
    <text evidence="1">The sequence shown here is derived from an EMBL/GenBank/DDBJ whole genome shotgun (WGS) entry which is preliminary data.</text>
</comment>
<keyword evidence="2" id="KW-1185">Reference proteome</keyword>
<protein>
    <submittedName>
        <fullName evidence="1">Uncharacterized protein</fullName>
    </submittedName>
</protein>
<evidence type="ECO:0000313" key="1">
    <source>
        <dbReference type="EMBL" id="KAH6921538.1"/>
    </source>
</evidence>
<proteinExistence type="predicted"/>
<name>A0ACB7RGX2_HYAAI</name>
<accession>A0ACB7RGX2</accession>
<reference evidence="1" key="1">
    <citation type="submission" date="2020-05" db="EMBL/GenBank/DDBJ databases">
        <title>Large-scale comparative analyses of tick genomes elucidate their genetic diversity and vector capacities.</title>
        <authorList>
            <person name="Jia N."/>
            <person name="Wang J."/>
            <person name="Shi W."/>
            <person name="Du L."/>
            <person name="Sun Y."/>
            <person name="Zhan W."/>
            <person name="Jiang J."/>
            <person name="Wang Q."/>
            <person name="Zhang B."/>
            <person name="Ji P."/>
            <person name="Sakyi L.B."/>
            <person name="Cui X."/>
            <person name="Yuan T."/>
            <person name="Jiang B."/>
            <person name="Yang W."/>
            <person name="Lam T.T.-Y."/>
            <person name="Chang Q."/>
            <person name="Ding S."/>
            <person name="Wang X."/>
            <person name="Zhu J."/>
            <person name="Ruan X."/>
            <person name="Zhao L."/>
            <person name="Wei J."/>
            <person name="Que T."/>
            <person name="Du C."/>
            <person name="Cheng J."/>
            <person name="Dai P."/>
            <person name="Han X."/>
            <person name="Huang E."/>
            <person name="Gao Y."/>
            <person name="Liu J."/>
            <person name="Shao H."/>
            <person name="Ye R."/>
            <person name="Li L."/>
            <person name="Wei W."/>
            <person name="Wang X."/>
            <person name="Wang C."/>
            <person name="Yang T."/>
            <person name="Huo Q."/>
            <person name="Li W."/>
            <person name="Guo W."/>
            <person name="Chen H."/>
            <person name="Zhou L."/>
            <person name="Ni X."/>
            <person name="Tian J."/>
            <person name="Zhou Y."/>
            <person name="Sheng Y."/>
            <person name="Liu T."/>
            <person name="Pan Y."/>
            <person name="Xia L."/>
            <person name="Li J."/>
            <person name="Zhao F."/>
            <person name="Cao W."/>
        </authorList>
    </citation>
    <scope>NUCLEOTIDE SEQUENCE</scope>
    <source>
        <strain evidence="1">Hyas-2018</strain>
    </source>
</reference>